<keyword evidence="2" id="KW-0732">Signal</keyword>
<feature type="compositionally biased region" description="Basic residues" evidence="1">
    <location>
        <begin position="242"/>
        <end position="252"/>
    </location>
</feature>
<feature type="compositionally biased region" description="Polar residues" evidence="1">
    <location>
        <begin position="230"/>
        <end position="241"/>
    </location>
</feature>
<feature type="region of interest" description="Disordered" evidence="1">
    <location>
        <begin position="84"/>
        <end position="154"/>
    </location>
</feature>
<dbReference type="Proteomes" id="UP000011777">
    <property type="component" value="Unassembled WGS sequence"/>
</dbReference>
<dbReference type="EMBL" id="AOGT01002041">
    <property type="protein sequence ID" value="EMG46345.1"/>
    <property type="molecule type" value="Genomic_DNA"/>
</dbReference>
<evidence type="ECO:0000256" key="2">
    <source>
        <dbReference type="SAM" id="SignalP"/>
    </source>
</evidence>
<accession>M3JTZ8</accession>
<comment type="caution">
    <text evidence="3">The sequence shown here is derived from an EMBL/GenBank/DDBJ whole genome shotgun (WGS) entry which is preliminary data.</text>
</comment>
<evidence type="ECO:0000256" key="1">
    <source>
        <dbReference type="SAM" id="MobiDB-lite"/>
    </source>
</evidence>
<feature type="chain" id="PRO_5012000079" description="Extracellular membrane protein CFEM domain-containing protein" evidence="2">
    <location>
        <begin position="16"/>
        <end position="276"/>
    </location>
</feature>
<dbReference type="AlphaFoldDB" id="M3JTZ8"/>
<protein>
    <recommendedName>
        <fullName evidence="5">Extracellular membrane protein CFEM domain-containing protein</fullName>
    </recommendedName>
</protein>
<feature type="signal peptide" evidence="2">
    <location>
        <begin position="1"/>
        <end position="15"/>
    </location>
</feature>
<keyword evidence="4" id="KW-1185">Reference proteome</keyword>
<dbReference type="OMA" id="CICINED"/>
<dbReference type="STRING" id="1245528.M3JTZ8"/>
<sequence>MFPIFIIVLLELVIATPPACFLTCTYEIAQNCPNSFNDLTCICINEDSIIGCLVDICPFGAFLSARDHYIGTCLEHGRPTITNPFPPPAIWPPDDQPDESQFENDNPQQQQGTTLRTSIVTPTPTVELPARFRITPIPENDRVHDEGEESEDELYNPNAVCEWEERDALDENGEFIVIRRPINVPKKYRNPANVGHTRRVLIKRPTNQYTHQKSTDNPPRIQHVRKIKIDTSNSTTVASASKNKKQNRKKVPNIKSTNYDDDDDDKKKIRVNRKSL</sequence>
<gene>
    <name evidence="3" type="ORF">G210_3406</name>
</gene>
<name>M3JTZ8_CANMX</name>
<organism evidence="3 4">
    <name type="scientific">Candida maltosa (strain Xu316)</name>
    <name type="common">Yeast</name>
    <dbReference type="NCBI Taxonomy" id="1245528"/>
    <lineage>
        <taxon>Eukaryota</taxon>
        <taxon>Fungi</taxon>
        <taxon>Dikarya</taxon>
        <taxon>Ascomycota</taxon>
        <taxon>Saccharomycotina</taxon>
        <taxon>Pichiomycetes</taxon>
        <taxon>Debaryomycetaceae</taxon>
        <taxon>Candida/Lodderomyces clade</taxon>
        <taxon>Candida</taxon>
    </lineage>
</organism>
<evidence type="ECO:0000313" key="3">
    <source>
        <dbReference type="EMBL" id="EMG46345.1"/>
    </source>
</evidence>
<proteinExistence type="predicted"/>
<dbReference type="HOGENOM" id="CLU_067848_0_0_1"/>
<reference evidence="3 4" key="1">
    <citation type="submission" date="2013-02" db="EMBL/GenBank/DDBJ databases">
        <title>Genome sequence of Candida maltosa Xu316, a potential industrial strain for xylitol and ethanol production.</title>
        <authorList>
            <person name="Yu J."/>
            <person name="Wang Q."/>
            <person name="Geng X."/>
            <person name="Bao W."/>
            <person name="He P."/>
            <person name="Cai J."/>
        </authorList>
    </citation>
    <scope>NUCLEOTIDE SEQUENCE [LARGE SCALE GENOMIC DNA]</scope>
    <source>
        <strain evidence="4">Xu316</strain>
    </source>
</reference>
<dbReference type="eggNOG" id="ENOG502S6U4">
    <property type="taxonomic scope" value="Eukaryota"/>
</dbReference>
<evidence type="ECO:0008006" key="5">
    <source>
        <dbReference type="Google" id="ProtNLM"/>
    </source>
</evidence>
<dbReference type="OrthoDB" id="3998031at2759"/>
<feature type="compositionally biased region" description="Polar residues" evidence="1">
    <location>
        <begin position="103"/>
        <end position="124"/>
    </location>
</feature>
<feature type="region of interest" description="Disordered" evidence="1">
    <location>
        <begin position="230"/>
        <end position="276"/>
    </location>
</feature>
<evidence type="ECO:0000313" key="4">
    <source>
        <dbReference type="Proteomes" id="UP000011777"/>
    </source>
</evidence>